<accession>A0A380WDI1</accession>
<evidence type="ECO:0000313" key="3">
    <source>
        <dbReference type="Proteomes" id="UP000254701"/>
    </source>
</evidence>
<protein>
    <recommendedName>
        <fullName evidence="4">Cellulose biosynthesis protein BcsS</fullName>
    </recommendedName>
</protein>
<organism evidence="2 3">
    <name type="scientific">Aminobacter aminovorans</name>
    <name type="common">Chelatobacter heintzii</name>
    <dbReference type="NCBI Taxonomy" id="83263"/>
    <lineage>
        <taxon>Bacteria</taxon>
        <taxon>Pseudomonadati</taxon>
        <taxon>Pseudomonadota</taxon>
        <taxon>Alphaproteobacteria</taxon>
        <taxon>Hyphomicrobiales</taxon>
        <taxon>Phyllobacteriaceae</taxon>
        <taxon>Aminobacter</taxon>
    </lineage>
</organism>
<reference evidence="2 3" key="1">
    <citation type="submission" date="2018-06" db="EMBL/GenBank/DDBJ databases">
        <authorList>
            <consortium name="Pathogen Informatics"/>
            <person name="Doyle S."/>
        </authorList>
    </citation>
    <scope>NUCLEOTIDE SEQUENCE [LARGE SCALE GENOMIC DNA]</scope>
    <source>
        <strain evidence="2 3">NCTC10684</strain>
    </source>
</reference>
<gene>
    <name evidence="2" type="ORF">NCTC10684_00264</name>
</gene>
<evidence type="ECO:0000313" key="2">
    <source>
        <dbReference type="EMBL" id="SUU87073.1"/>
    </source>
</evidence>
<dbReference type="RefSeq" id="WP_115729636.1">
    <property type="nucleotide sequence ID" value="NZ_BAAAVY010000011.1"/>
</dbReference>
<keyword evidence="1" id="KW-0732">Signal</keyword>
<sequence>MKKLLAAAGLAVLATPAFAADPTQPVEETVRQVSGYGQIYGGGLWISEFSDETLWAAGGAARINVPFAERWNAQGDFTVDAVGQDGESLHGVGGAAHLFWRDPASYAFGGFVQANTYGSSTGLDADIWDWKVGPEAQAYFGNMTLYAQAYYGGLEADFLPFNVDLMGIRGVVRYFAQDNLRFDGELGFHRTHLSVGGDSADFDTIAAALQASYRFDGTPWSVFGRYQYENISFSEGGPGTDILDSHKLMVGLRASFGSSTLIDEDRNGATMDTYQPNFVMPFPFL</sequence>
<dbReference type="OrthoDB" id="9808612at2"/>
<dbReference type="EMBL" id="UFSM01000001">
    <property type="protein sequence ID" value="SUU87073.1"/>
    <property type="molecule type" value="Genomic_DNA"/>
</dbReference>
<name>A0A380WDI1_AMIAI</name>
<dbReference type="Proteomes" id="UP000254701">
    <property type="component" value="Unassembled WGS sequence"/>
</dbReference>
<proteinExistence type="predicted"/>
<feature type="signal peptide" evidence="1">
    <location>
        <begin position="1"/>
        <end position="19"/>
    </location>
</feature>
<evidence type="ECO:0000256" key="1">
    <source>
        <dbReference type="SAM" id="SignalP"/>
    </source>
</evidence>
<dbReference type="AlphaFoldDB" id="A0A380WDI1"/>
<evidence type="ECO:0008006" key="4">
    <source>
        <dbReference type="Google" id="ProtNLM"/>
    </source>
</evidence>
<feature type="chain" id="PRO_5016665667" description="Cellulose biosynthesis protein BcsS" evidence="1">
    <location>
        <begin position="20"/>
        <end position="285"/>
    </location>
</feature>